<reference evidence="2" key="1">
    <citation type="submission" date="2015-03" db="EMBL/GenBank/DDBJ databases">
        <title>Mitochondrial variation in chaetognaths.</title>
        <authorList>
            <person name="Marletaz F."/>
            <person name="Le Parco Y."/>
            <person name="Liu S."/>
            <person name="Peijnenburg K."/>
        </authorList>
    </citation>
    <scope>NUCLEOTIDE SEQUENCE</scope>
    <source>
        <strain evidence="2">SE-S3-69</strain>
    </source>
</reference>
<keyword evidence="1" id="KW-0472">Membrane</keyword>
<keyword evidence="2" id="KW-0496">Mitochondrion</keyword>
<sequence>MVGFLYMSLSSPFIVAILFVFTLAVASLVVGCVDSFLGFVVFVVYVGGALVLFSYCFMLTPIQDTSTPMPTAAFPVLLLSLSTPLVSHTALYEFYWVSSLLVSVGVLLFIVMLCVVSLVDFSQGAMRVL</sequence>
<keyword evidence="1" id="KW-1133">Transmembrane helix</keyword>
<feature type="transmembrane region" description="Helical" evidence="1">
    <location>
        <begin position="97"/>
        <end position="119"/>
    </location>
</feature>
<dbReference type="AlphaFoldDB" id="A0A141CKV8"/>
<name>A0A141CKV8_9BILA</name>
<proteinExistence type="predicted"/>
<dbReference type="EMBL" id="KP899765">
    <property type="protein sequence ID" value="AKS04154.1"/>
    <property type="molecule type" value="Genomic_DNA"/>
</dbReference>
<feature type="transmembrane region" description="Helical" evidence="1">
    <location>
        <begin position="36"/>
        <end position="60"/>
    </location>
</feature>
<evidence type="ECO:0000313" key="2">
    <source>
        <dbReference type="EMBL" id="AKS04154.1"/>
    </source>
</evidence>
<keyword evidence="1" id="KW-0812">Transmembrane</keyword>
<evidence type="ECO:0000256" key="1">
    <source>
        <dbReference type="SAM" id="Phobius"/>
    </source>
</evidence>
<accession>A0A141CKV8</accession>
<gene>
    <name evidence="2" type="primary">NADH6</name>
</gene>
<feature type="transmembrane region" description="Helical" evidence="1">
    <location>
        <begin position="72"/>
        <end position="91"/>
    </location>
</feature>
<organism evidence="2">
    <name type="scientific">Parasagitta elegans</name>
    <dbReference type="NCBI Taxonomy" id="1562708"/>
    <lineage>
        <taxon>Eukaryota</taxon>
        <taxon>Metazoa</taxon>
        <taxon>Spiralia</taxon>
        <taxon>Gnathifera</taxon>
        <taxon>Chaetognatha</taxon>
        <taxon>Sagittoidea</taxon>
        <taxon>Aphragmophora</taxon>
        <taxon>Ctenodontina</taxon>
        <taxon>Sagittidae</taxon>
        <taxon>Parasagitta</taxon>
    </lineage>
</organism>
<geneLocation type="mitochondrion" evidence="2"/>
<protein>
    <submittedName>
        <fullName evidence="2">NADH dehydrogenase subunit 6</fullName>
    </submittedName>
</protein>
<feature type="transmembrane region" description="Helical" evidence="1">
    <location>
        <begin position="12"/>
        <end position="30"/>
    </location>
</feature>